<evidence type="ECO:0000313" key="1">
    <source>
        <dbReference type="EMBL" id="JAD47065.1"/>
    </source>
</evidence>
<reference evidence="1" key="1">
    <citation type="submission" date="2014-09" db="EMBL/GenBank/DDBJ databases">
        <authorList>
            <person name="Magalhaes I.L.F."/>
            <person name="Oliveira U."/>
            <person name="Santos F.R."/>
            <person name="Vidigal T.H.D.A."/>
            <person name="Brescovit A.D."/>
            <person name="Santos A.J."/>
        </authorList>
    </citation>
    <scope>NUCLEOTIDE SEQUENCE</scope>
    <source>
        <tissue evidence="1">Shoot tissue taken approximately 20 cm above the soil surface</tissue>
    </source>
</reference>
<accession>A0A0A9ADL9</accession>
<proteinExistence type="predicted"/>
<dbReference type="AlphaFoldDB" id="A0A0A9ADL9"/>
<reference evidence="1" key="2">
    <citation type="journal article" date="2015" name="Data Brief">
        <title>Shoot transcriptome of the giant reed, Arundo donax.</title>
        <authorList>
            <person name="Barrero R.A."/>
            <person name="Guerrero F.D."/>
            <person name="Moolhuijzen P."/>
            <person name="Goolsby J.A."/>
            <person name="Tidwell J."/>
            <person name="Bellgard S.E."/>
            <person name="Bellgard M.I."/>
        </authorList>
    </citation>
    <scope>NUCLEOTIDE SEQUENCE</scope>
    <source>
        <tissue evidence="1">Shoot tissue taken approximately 20 cm above the soil surface</tissue>
    </source>
</reference>
<name>A0A0A9ADL9_ARUDO</name>
<sequence length="30" mass="3266">MDKEKEGSHCSTAIFSVLATKAVCYLWCGS</sequence>
<dbReference type="EMBL" id="GBRH01250830">
    <property type="protein sequence ID" value="JAD47065.1"/>
    <property type="molecule type" value="Transcribed_RNA"/>
</dbReference>
<organism evidence="1">
    <name type="scientific">Arundo donax</name>
    <name type="common">Giant reed</name>
    <name type="synonym">Donax arundinaceus</name>
    <dbReference type="NCBI Taxonomy" id="35708"/>
    <lineage>
        <taxon>Eukaryota</taxon>
        <taxon>Viridiplantae</taxon>
        <taxon>Streptophyta</taxon>
        <taxon>Embryophyta</taxon>
        <taxon>Tracheophyta</taxon>
        <taxon>Spermatophyta</taxon>
        <taxon>Magnoliopsida</taxon>
        <taxon>Liliopsida</taxon>
        <taxon>Poales</taxon>
        <taxon>Poaceae</taxon>
        <taxon>PACMAD clade</taxon>
        <taxon>Arundinoideae</taxon>
        <taxon>Arundineae</taxon>
        <taxon>Arundo</taxon>
    </lineage>
</organism>
<protein>
    <submittedName>
        <fullName evidence="1">Uncharacterized protein</fullName>
    </submittedName>
</protein>